<keyword evidence="1" id="KW-0808">Transferase</keyword>
<protein>
    <submittedName>
        <fullName evidence="1">Asp-tRNA(Asn)/Glu-tRNA(Gln) amidotransferase GatCAB subunit C</fullName>
    </submittedName>
</protein>
<dbReference type="NCBIfam" id="TIGR00135">
    <property type="entry name" value="gatC"/>
    <property type="match status" value="1"/>
</dbReference>
<proteinExistence type="predicted"/>
<dbReference type="AlphaFoldDB" id="A0A3A4ZIP0"/>
<dbReference type="Gene3D" id="1.10.20.60">
    <property type="entry name" value="Glu-tRNAGln amidotransferase C subunit, N-terminal domain"/>
    <property type="match status" value="1"/>
</dbReference>
<dbReference type="InterPro" id="IPR036113">
    <property type="entry name" value="Asp/Glu-ADT_sf_sub_c"/>
</dbReference>
<organism evidence="1 2">
    <name type="scientific">candidate division WWE3 bacterium</name>
    <dbReference type="NCBI Taxonomy" id="2053526"/>
    <lineage>
        <taxon>Bacteria</taxon>
        <taxon>Katanobacteria</taxon>
    </lineage>
</organism>
<reference evidence="1 2" key="1">
    <citation type="journal article" date="2017" name="ISME J.">
        <title>Energy and carbon metabolisms in a deep terrestrial subsurface fluid microbial community.</title>
        <authorList>
            <person name="Momper L."/>
            <person name="Jungbluth S.P."/>
            <person name="Lee M.D."/>
            <person name="Amend J.P."/>
        </authorList>
    </citation>
    <scope>NUCLEOTIDE SEQUENCE [LARGE SCALE GENOMIC DNA]</scope>
    <source>
        <strain evidence="1">SURF_46</strain>
    </source>
</reference>
<dbReference type="InterPro" id="IPR003837">
    <property type="entry name" value="GatC"/>
</dbReference>
<dbReference type="Pfam" id="PF02686">
    <property type="entry name" value="GatC"/>
    <property type="match status" value="1"/>
</dbReference>
<sequence>MEKKLIDIEQVKKVAKLTGLDISGQEERFVELFNETLNYVEILGELNTEEVGATYHVTGLNNVFQKKEDPANTLSAEETLKNAKDSINNLFITKAVFER</sequence>
<evidence type="ECO:0000313" key="1">
    <source>
        <dbReference type="EMBL" id="RJR26530.1"/>
    </source>
</evidence>
<comment type="caution">
    <text evidence="1">The sequence shown here is derived from an EMBL/GenBank/DDBJ whole genome shotgun (WGS) entry which is preliminary data.</text>
</comment>
<dbReference type="GO" id="GO:0006450">
    <property type="term" value="P:regulation of translational fidelity"/>
    <property type="evidence" value="ECO:0007669"/>
    <property type="project" value="InterPro"/>
</dbReference>
<dbReference type="EMBL" id="QZJF01000021">
    <property type="protein sequence ID" value="RJR26530.1"/>
    <property type="molecule type" value="Genomic_DNA"/>
</dbReference>
<dbReference type="Proteomes" id="UP000265540">
    <property type="component" value="Unassembled WGS sequence"/>
</dbReference>
<dbReference type="SUPFAM" id="SSF141000">
    <property type="entry name" value="Glu-tRNAGln amidotransferase C subunit"/>
    <property type="match status" value="1"/>
</dbReference>
<dbReference type="GO" id="GO:0016740">
    <property type="term" value="F:transferase activity"/>
    <property type="evidence" value="ECO:0007669"/>
    <property type="project" value="UniProtKB-KW"/>
</dbReference>
<name>A0A3A4ZIP0_UNCKA</name>
<accession>A0A3A4ZIP0</accession>
<evidence type="ECO:0000313" key="2">
    <source>
        <dbReference type="Proteomes" id="UP000265540"/>
    </source>
</evidence>
<gene>
    <name evidence="1" type="primary">gatC</name>
    <name evidence="1" type="ORF">C4561_05295</name>
</gene>